<feature type="transmembrane region" description="Helical" evidence="1">
    <location>
        <begin position="6"/>
        <end position="29"/>
    </location>
</feature>
<dbReference type="RefSeq" id="WP_349240860.1">
    <property type="nucleotide sequence ID" value="NZ_JAVTTO010000002.1"/>
</dbReference>
<dbReference type="EMBL" id="JAVTTO010000002">
    <property type="protein sequence ID" value="MDT7831600.1"/>
    <property type="molecule type" value="Genomic_DNA"/>
</dbReference>
<keyword evidence="4" id="KW-1185">Reference proteome</keyword>
<name>A0ABU3LD54_9FLAO</name>
<keyword evidence="1" id="KW-0472">Membrane</keyword>
<accession>A0ABU3LD54</accession>
<dbReference type="GO" id="GO:0016301">
    <property type="term" value="F:kinase activity"/>
    <property type="evidence" value="ECO:0007669"/>
    <property type="project" value="UniProtKB-KW"/>
</dbReference>
<reference evidence="3 4" key="1">
    <citation type="submission" date="2023-09" db="EMBL/GenBank/DDBJ databases">
        <title>Novel taxa isolated from Blanes Bay.</title>
        <authorList>
            <person name="Rey-Velasco X."/>
            <person name="Lucena T."/>
        </authorList>
    </citation>
    <scope>NUCLEOTIDE SEQUENCE [LARGE SCALE GENOMIC DNA]</scope>
    <source>
        <strain evidence="3 4">S356</strain>
    </source>
</reference>
<keyword evidence="1" id="KW-1133">Transmembrane helix</keyword>
<gene>
    <name evidence="3" type="ORF">RQM59_04370</name>
</gene>
<feature type="transmembrane region" description="Helical" evidence="1">
    <location>
        <begin position="41"/>
        <end position="63"/>
    </location>
</feature>
<keyword evidence="3" id="KW-0418">Kinase</keyword>
<dbReference type="PANTHER" id="PTHR34220:SF7">
    <property type="entry name" value="SENSOR HISTIDINE KINASE YPDA"/>
    <property type="match status" value="1"/>
</dbReference>
<keyword evidence="1" id="KW-0812">Transmembrane</keyword>
<dbReference type="PANTHER" id="PTHR34220">
    <property type="entry name" value="SENSOR HISTIDINE KINASE YPDA"/>
    <property type="match status" value="1"/>
</dbReference>
<feature type="domain" description="Signal transduction histidine kinase internal region" evidence="2">
    <location>
        <begin position="126"/>
        <end position="200"/>
    </location>
</feature>
<dbReference type="Proteomes" id="UP001257277">
    <property type="component" value="Unassembled WGS sequence"/>
</dbReference>
<organism evidence="3 4">
    <name type="scientific">Asprobacillus argus</name>
    <dbReference type="NCBI Taxonomy" id="3076534"/>
    <lineage>
        <taxon>Bacteria</taxon>
        <taxon>Pseudomonadati</taxon>
        <taxon>Bacteroidota</taxon>
        <taxon>Flavobacteriia</taxon>
        <taxon>Flavobacteriales</taxon>
        <taxon>Flavobacteriaceae</taxon>
        <taxon>Asprobacillus</taxon>
    </lineage>
</organism>
<evidence type="ECO:0000313" key="4">
    <source>
        <dbReference type="Proteomes" id="UP001257277"/>
    </source>
</evidence>
<dbReference type="Pfam" id="PF06580">
    <property type="entry name" value="His_kinase"/>
    <property type="match status" value="1"/>
</dbReference>
<feature type="transmembrane region" description="Helical" evidence="1">
    <location>
        <begin position="83"/>
        <end position="106"/>
    </location>
</feature>
<evidence type="ECO:0000313" key="3">
    <source>
        <dbReference type="EMBL" id="MDT7831600.1"/>
    </source>
</evidence>
<sequence length="312" mass="35768">MNDNIWAAADFSLVQTLFLAVAVYVNLLILIPKLLVRYGSAVYIIGVAITLISLSFLVMFSGSYNLLNDMSEGIGDGPEMSPFMFVLEHVVQFSLFIIISFLYWYFNRHKEEEEKALQFSNDKLQAELQALKSQISPHFLFNSLNNIYSLSILNHSNAPIMIEKLSDILHYLIYEGKHEEVALADEIQLIENYIQLQLLRKLKNEESIHYRITGDFSNKKIAPLLLINIIENGFKHSNISSEKNGFLKIRISTAGNTLTVLTENTFTPNDKKKGIGLQNLEQQLEHMYPKSYSLKVNNKNRIFRVELTLELD</sequence>
<keyword evidence="3" id="KW-0808">Transferase</keyword>
<protein>
    <submittedName>
        <fullName evidence="3">Sensor histidine kinase</fullName>
    </submittedName>
</protein>
<evidence type="ECO:0000259" key="2">
    <source>
        <dbReference type="Pfam" id="PF06580"/>
    </source>
</evidence>
<dbReference type="InterPro" id="IPR050640">
    <property type="entry name" value="Bact_2-comp_sensor_kinase"/>
</dbReference>
<proteinExistence type="predicted"/>
<dbReference type="InterPro" id="IPR010559">
    <property type="entry name" value="Sig_transdc_His_kin_internal"/>
</dbReference>
<comment type="caution">
    <text evidence="3">The sequence shown here is derived from an EMBL/GenBank/DDBJ whole genome shotgun (WGS) entry which is preliminary data.</text>
</comment>
<evidence type="ECO:0000256" key="1">
    <source>
        <dbReference type="SAM" id="Phobius"/>
    </source>
</evidence>